<protein>
    <submittedName>
        <fullName evidence="2">Uncharacterized protein</fullName>
    </submittedName>
</protein>
<evidence type="ECO:0000313" key="3">
    <source>
        <dbReference type="Proteomes" id="UP000722485"/>
    </source>
</evidence>
<dbReference type="OrthoDB" id="4895355at2759"/>
<dbReference type="Proteomes" id="UP000722485">
    <property type="component" value="Unassembled WGS sequence"/>
</dbReference>
<keyword evidence="3" id="KW-1185">Reference proteome</keyword>
<comment type="caution">
    <text evidence="2">The sequence shown here is derived from an EMBL/GenBank/DDBJ whole genome shotgun (WGS) entry which is preliminary data.</text>
</comment>
<accession>A0A9P5HFN7</accession>
<sequence>MAKRGRPSLNLTPEERLIRRRAQLADSQRKLRASRRQGESRSHINRGQCIPDSSESPSPPTHTPECSLSGDADAVMPRRSPALANPQHPQQIMSLEWEVTMRHDKVADATRRFCDEPSDMAAHTAAMSLLLPASNFLPDALLRTDAHAGQFRIDLPNELLPFPDDLALRGQSYGMDSCDISTNLIPLTDDLAFNDQAYGIDIYDLPTDLFSFTDNTSTSEQSYGTSIYEELTGELFDLCQIDPSLESSTHEPPSVCDDINDYHLLNGWDSKSPRKGLEFLPAATRISSGTTLADHFILALNG</sequence>
<evidence type="ECO:0000256" key="1">
    <source>
        <dbReference type="SAM" id="MobiDB-lite"/>
    </source>
</evidence>
<dbReference type="AlphaFoldDB" id="A0A9P5HFN7"/>
<proteinExistence type="predicted"/>
<organism evidence="2 3">
    <name type="scientific">Cylindrodendrum hubeiense</name>
    <dbReference type="NCBI Taxonomy" id="595255"/>
    <lineage>
        <taxon>Eukaryota</taxon>
        <taxon>Fungi</taxon>
        <taxon>Dikarya</taxon>
        <taxon>Ascomycota</taxon>
        <taxon>Pezizomycotina</taxon>
        <taxon>Sordariomycetes</taxon>
        <taxon>Hypocreomycetidae</taxon>
        <taxon>Hypocreales</taxon>
        <taxon>Nectriaceae</taxon>
        <taxon>Cylindrodendrum</taxon>
    </lineage>
</organism>
<name>A0A9P5HFN7_9HYPO</name>
<feature type="region of interest" description="Disordered" evidence="1">
    <location>
        <begin position="1"/>
        <end position="73"/>
    </location>
</feature>
<gene>
    <name evidence="2" type="ORF">G7Z17_g3567</name>
</gene>
<reference evidence="2" key="1">
    <citation type="submission" date="2020-03" db="EMBL/GenBank/DDBJ databases">
        <title>Draft Genome Sequence of Cylindrodendrum hubeiense.</title>
        <authorList>
            <person name="Buettner E."/>
            <person name="Kellner H."/>
        </authorList>
    </citation>
    <scope>NUCLEOTIDE SEQUENCE</scope>
    <source>
        <strain evidence="2">IHI 201604</strain>
    </source>
</reference>
<evidence type="ECO:0000313" key="2">
    <source>
        <dbReference type="EMBL" id="KAF7553553.1"/>
    </source>
</evidence>
<dbReference type="EMBL" id="JAANBB010000044">
    <property type="protein sequence ID" value="KAF7553553.1"/>
    <property type="molecule type" value="Genomic_DNA"/>
</dbReference>